<dbReference type="FunFam" id="1.20.120.1750:FF:000003">
    <property type="entry name" value="RBR-type E3 ubiquitin transferase"/>
    <property type="match status" value="1"/>
</dbReference>
<evidence type="ECO:0000256" key="5">
    <source>
        <dbReference type="ARBA" id="ARBA00022723"/>
    </source>
</evidence>
<organism evidence="14 15">
    <name type="scientific">Eptatretus burgeri</name>
    <name type="common">Inshore hagfish</name>
    <dbReference type="NCBI Taxonomy" id="7764"/>
    <lineage>
        <taxon>Eukaryota</taxon>
        <taxon>Metazoa</taxon>
        <taxon>Chordata</taxon>
        <taxon>Craniata</taxon>
        <taxon>Vertebrata</taxon>
        <taxon>Cyclostomata</taxon>
        <taxon>Myxini</taxon>
        <taxon>Myxiniformes</taxon>
        <taxon>Myxinidae</taxon>
        <taxon>Eptatretinae</taxon>
        <taxon>Eptatretus</taxon>
    </lineage>
</organism>
<evidence type="ECO:0000259" key="13">
    <source>
        <dbReference type="PROSITE" id="PS51873"/>
    </source>
</evidence>
<evidence type="ECO:0000256" key="1">
    <source>
        <dbReference type="ARBA" id="ARBA00001798"/>
    </source>
</evidence>
<comment type="catalytic activity">
    <reaction evidence="1">
        <text>[E2 ubiquitin-conjugating enzyme]-S-ubiquitinyl-L-cysteine + [acceptor protein]-L-lysine = [E2 ubiquitin-conjugating enzyme]-L-cysteine + [acceptor protein]-N(6)-ubiquitinyl-L-lysine.</text>
        <dbReference type="EC" id="2.3.2.31"/>
    </reaction>
</comment>
<evidence type="ECO:0000256" key="3">
    <source>
        <dbReference type="ARBA" id="ARBA00012251"/>
    </source>
</evidence>
<dbReference type="AlphaFoldDB" id="A0A8C4Q4E0"/>
<dbReference type="InterPro" id="IPR002867">
    <property type="entry name" value="IBR_dom"/>
</dbReference>
<dbReference type="CDD" id="cd20361">
    <property type="entry name" value="Rcat_RBR_ANKIB1"/>
    <property type="match status" value="1"/>
</dbReference>
<keyword evidence="9" id="KW-0862">Zinc</keyword>
<evidence type="ECO:0000256" key="2">
    <source>
        <dbReference type="ARBA" id="ARBA00005884"/>
    </source>
</evidence>
<evidence type="ECO:0000313" key="14">
    <source>
        <dbReference type="Ensembl" id="ENSEBUP00000009644.1"/>
    </source>
</evidence>
<keyword evidence="5" id="KW-0479">Metal-binding</keyword>
<feature type="domain" description="RING-type" evidence="12">
    <location>
        <begin position="128"/>
        <end position="177"/>
    </location>
</feature>
<dbReference type="SMART" id="SM00647">
    <property type="entry name" value="IBR"/>
    <property type="match status" value="2"/>
</dbReference>
<feature type="domain" description="RING-type" evidence="13">
    <location>
        <begin position="124"/>
        <end position="362"/>
    </location>
</feature>
<dbReference type="Ensembl" id="ENSEBUT00000010171.1">
    <property type="protein sequence ID" value="ENSEBUP00000009644.1"/>
    <property type="gene ID" value="ENSEBUG00000006186.1"/>
</dbReference>
<dbReference type="InterPro" id="IPR017907">
    <property type="entry name" value="Znf_RING_CS"/>
</dbReference>
<dbReference type="PANTHER" id="PTHR11685">
    <property type="entry name" value="RBR FAMILY RING FINGER AND IBR DOMAIN-CONTAINING"/>
    <property type="match status" value="1"/>
</dbReference>
<evidence type="ECO:0000259" key="12">
    <source>
        <dbReference type="PROSITE" id="PS50089"/>
    </source>
</evidence>
<dbReference type="GO" id="GO:0061630">
    <property type="term" value="F:ubiquitin protein ligase activity"/>
    <property type="evidence" value="ECO:0007669"/>
    <property type="project" value="UniProtKB-EC"/>
</dbReference>
<evidence type="ECO:0000256" key="10">
    <source>
        <dbReference type="PROSITE-ProRule" id="PRU00175"/>
    </source>
</evidence>
<feature type="region of interest" description="Disordered" evidence="11">
    <location>
        <begin position="627"/>
        <end position="655"/>
    </location>
</feature>
<keyword evidence="4" id="KW-0808">Transferase</keyword>
<dbReference type="PROSITE" id="PS00518">
    <property type="entry name" value="ZF_RING_1"/>
    <property type="match status" value="1"/>
</dbReference>
<evidence type="ECO:0000256" key="9">
    <source>
        <dbReference type="ARBA" id="ARBA00022833"/>
    </source>
</evidence>
<feature type="compositionally biased region" description="Low complexity" evidence="11">
    <location>
        <begin position="687"/>
        <end position="696"/>
    </location>
</feature>
<dbReference type="GeneTree" id="ENSGT00940000165758"/>
<evidence type="ECO:0000256" key="8">
    <source>
        <dbReference type="ARBA" id="ARBA00022786"/>
    </source>
</evidence>
<dbReference type="FunFam" id="3.30.40.10:FF:000019">
    <property type="entry name" value="RBR-type E3 ubiquitin transferase"/>
    <property type="match status" value="1"/>
</dbReference>
<keyword evidence="7 10" id="KW-0863">Zinc-finger</keyword>
<dbReference type="SUPFAM" id="SSF57850">
    <property type="entry name" value="RING/U-box"/>
    <property type="match status" value="3"/>
</dbReference>
<feature type="compositionally biased region" description="Acidic residues" evidence="11">
    <location>
        <begin position="634"/>
        <end position="655"/>
    </location>
</feature>
<dbReference type="EC" id="2.3.2.31" evidence="3"/>
<dbReference type="Gene3D" id="3.30.40.10">
    <property type="entry name" value="Zinc/RING finger domain, C3HC4 (zinc finger)"/>
    <property type="match status" value="1"/>
</dbReference>
<protein>
    <recommendedName>
        <fullName evidence="3">RBR-type E3 ubiquitin transferase</fullName>
        <ecNumber evidence="3">2.3.2.31</ecNumber>
    </recommendedName>
</protein>
<reference evidence="14" key="2">
    <citation type="submission" date="2025-09" db="UniProtKB">
        <authorList>
            <consortium name="Ensembl"/>
        </authorList>
    </citation>
    <scope>IDENTIFICATION</scope>
</reference>
<dbReference type="GO" id="GO:0008270">
    <property type="term" value="F:zinc ion binding"/>
    <property type="evidence" value="ECO:0007669"/>
    <property type="project" value="UniProtKB-KW"/>
</dbReference>
<keyword evidence="8" id="KW-0833">Ubl conjugation pathway</keyword>
<dbReference type="Pfam" id="PF01485">
    <property type="entry name" value="IBR"/>
    <property type="match status" value="1"/>
</dbReference>
<dbReference type="InterPro" id="IPR013083">
    <property type="entry name" value="Znf_RING/FYVE/PHD"/>
</dbReference>
<dbReference type="Pfam" id="PF19422">
    <property type="entry name" value="Ariadne"/>
    <property type="match status" value="1"/>
</dbReference>
<dbReference type="CDD" id="cd20346">
    <property type="entry name" value="BRcat_RBR_ANKIB1"/>
    <property type="match status" value="1"/>
</dbReference>
<dbReference type="Gene3D" id="1.20.120.1750">
    <property type="match status" value="1"/>
</dbReference>
<keyword evidence="15" id="KW-1185">Reference proteome</keyword>
<evidence type="ECO:0000256" key="4">
    <source>
        <dbReference type="ARBA" id="ARBA00022679"/>
    </source>
</evidence>
<dbReference type="PROSITE" id="PS50089">
    <property type="entry name" value="ZF_RING_2"/>
    <property type="match status" value="1"/>
</dbReference>
<sequence>MVLSDERSSEDESESEACLFAGKQEVYEGLRIQDLQELKDQIIVQTADMLQVPLFTAEALLRSRGWDREHLLEAWMTDSVACCQRAGVQLPPPPPSGQNSWGTIPDLSPMNSPMTPPGEFDDGLNQTCEICFGWLPRLCGLVDIPCGHCFCRACWEAYLNVKIKEGETDNILCPAYNCYQLVPVEVIEGLISREMARRYLQFDIKAFVESNPTIRWCPVPGCDRAVQLSGPTTNMAGILPSQLLRAPAVDCGNGHTFCWECLGEAHEPCDCGTWRNWLKKITDMKPEELHGVTVAAEDAANCLWLITNCKTCPNCKTPIQKNDGCNHMQCTKCKHDFCWICLEEWKKHSSSTGGYYRCTRYEVIQQVEEQSREIVEEAEKKHKKYQELDRFIHYYTRFKNHENNFKLEQPLLHSAKAKMEILRCALNTAQKVDTTFIEDAVMELLRTRRVLRGSYGYGFFLEPNSTQKEIFEMMQTELEMVTEDLAQKVNRPYLRTPRRKIIRAACLVQQKRKEFIASVARGVAPPDSPPSSLRRLNGAPWEWEFLGFSSAEEYEEVLDQRWRQRRRELLGAHGRSLAATSHESGMTDPLQAIMRRRRMESHDTLNVPQRLMLTDYTVQDLPFRRRPRHHHLLEEEEEVEEDGDEEEEGEEEEDPDVLLAIQLSLQEFEPIPASESCRTLDTGSLATASGTGTLATPSLFSSSRDGCPEEPSSLSSSFTSAAPPWFEGISMGLPNLSTPEGFERHGMSDGLQRCGSCPIAEVCGEQTLEAVTLTEENKVRTQIPTLEDEAEGRLKRSRPFTLSYEYSQAELNNVFAFLSDFHPQNFTTIPCLGPPGNGKGRTGADAGHSSLGIEAVESHGAGKSENSKPCADAEKSQKADGLAMPIAEQVPAFYCSDEDQSINLADANEQEEHV</sequence>
<dbReference type="InterPro" id="IPR045840">
    <property type="entry name" value="Ariadne"/>
</dbReference>
<feature type="region of interest" description="Disordered" evidence="11">
    <location>
        <begin position="687"/>
        <end position="718"/>
    </location>
</feature>
<feature type="compositionally biased region" description="Low complexity" evidence="11">
    <location>
        <begin position="709"/>
        <end position="718"/>
    </location>
</feature>
<dbReference type="PROSITE" id="PS51873">
    <property type="entry name" value="TRIAD"/>
    <property type="match status" value="1"/>
</dbReference>
<dbReference type="Proteomes" id="UP000694388">
    <property type="component" value="Unplaced"/>
</dbReference>
<reference evidence="14" key="1">
    <citation type="submission" date="2025-08" db="UniProtKB">
        <authorList>
            <consortium name="Ensembl"/>
        </authorList>
    </citation>
    <scope>IDENTIFICATION</scope>
</reference>
<proteinExistence type="inferred from homology"/>
<feature type="region of interest" description="Disordered" evidence="11">
    <location>
        <begin position="858"/>
        <end position="882"/>
    </location>
</feature>
<comment type="similarity">
    <text evidence="2">Belongs to the RBR family. Ariadne subfamily.</text>
</comment>
<dbReference type="InterPro" id="IPR031127">
    <property type="entry name" value="E3_UB_ligase_RBR"/>
</dbReference>
<evidence type="ECO:0000256" key="6">
    <source>
        <dbReference type="ARBA" id="ARBA00022737"/>
    </source>
</evidence>
<accession>A0A8C4Q4E0</accession>
<evidence type="ECO:0000256" key="11">
    <source>
        <dbReference type="SAM" id="MobiDB-lite"/>
    </source>
</evidence>
<keyword evidence="6" id="KW-0677">Repeat</keyword>
<dbReference type="InterPro" id="IPR001841">
    <property type="entry name" value="Znf_RING"/>
</dbReference>
<dbReference type="InterPro" id="IPR044066">
    <property type="entry name" value="TRIAD_supradom"/>
</dbReference>
<feature type="compositionally biased region" description="Basic and acidic residues" evidence="11">
    <location>
        <begin position="858"/>
        <end position="878"/>
    </location>
</feature>
<name>A0A8C4Q4E0_EPTBU</name>
<evidence type="ECO:0000313" key="15">
    <source>
        <dbReference type="Proteomes" id="UP000694388"/>
    </source>
</evidence>
<dbReference type="GO" id="GO:0016567">
    <property type="term" value="P:protein ubiquitination"/>
    <property type="evidence" value="ECO:0007669"/>
    <property type="project" value="InterPro"/>
</dbReference>
<evidence type="ECO:0000256" key="7">
    <source>
        <dbReference type="ARBA" id="ARBA00022771"/>
    </source>
</evidence>
<dbReference type="Pfam" id="PF22191">
    <property type="entry name" value="IBR_1"/>
    <property type="match status" value="1"/>
</dbReference>
<dbReference type="InterPro" id="IPR047564">
    <property type="entry name" value="Rcat_RBR_ANKIB1"/>
</dbReference>